<evidence type="ECO:0000256" key="1">
    <source>
        <dbReference type="ARBA" id="ARBA00006484"/>
    </source>
</evidence>
<comment type="similarity">
    <text evidence="1">Belongs to the short-chain dehydrogenases/reductases (SDR) family.</text>
</comment>
<name>A0A543HUK9_9MICO</name>
<dbReference type="SUPFAM" id="SSF51735">
    <property type="entry name" value="NAD(P)-binding Rossmann-fold domains"/>
    <property type="match status" value="1"/>
</dbReference>
<feature type="compositionally biased region" description="Polar residues" evidence="3">
    <location>
        <begin position="308"/>
        <end position="319"/>
    </location>
</feature>
<sequence length="512" mass="53588">MTRMPSGGSSGSGRRALVTGASSGIGRATALRLADAGWDLVLVSRSSEALGQVVDLCTDRGSRALMVVADVGDEAAVGRAFTVAERELGGVDAVVHSAAALAYGRFEDVPSDVFRAATETTLSGTVHVARAALRSFHSHGDRGSLVVVGSLLGKIAAPFMSSYVTSKWAVHGLVRTLQIEARSTPEISVSLVSPGGVDTPVYRQAGSYLGVHGRPPPPISSPEEVAEAVVRSMTHPSRERSVGLANPLVVLGFRALPAVFDVMVTPLMRRGGLSREEVPATPGNVLDPVPRGERLHGGWTRSTRTSSNESEGPSHMSTPENALVVEREVQAGADAVWSVLADGWSYATWVVGTASVRAVDDGWPSAGTRIHHSVGMWPLLLHDTTAALESRAPTQLVLEARGWPIGKAHVTVEVHPQGASSCLVTIREDAVAGPGTLIPKPVRQAVILPRNREALRRLALLAEGRAQGSLDRAVTGGSTSNDTVAQSNDTVAQASSDPRDPVLSPDQPTNSA</sequence>
<gene>
    <name evidence="4" type="ORF">FBY41_2004</name>
</gene>
<dbReference type="Gene3D" id="3.40.50.720">
    <property type="entry name" value="NAD(P)-binding Rossmann-like Domain"/>
    <property type="match status" value="1"/>
</dbReference>
<dbReference type="Gene3D" id="3.30.530.20">
    <property type="match status" value="1"/>
</dbReference>
<dbReference type="Pfam" id="PF00106">
    <property type="entry name" value="adh_short"/>
    <property type="match status" value="1"/>
</dbReference>
<feature type="region of interest" description="Disordered" evidence="3">
    <location>
        <begin position="278"/>
        <end position="319"/>
    </location>
</feature>
<dbReference type="GO" id="GO:0016491">
    <property type="term" value="F:oxidoreductase activity"/>
    <property type="evidence" value="ECO:0007669"/>
    <property type="project" value="UniProtKB-KW"/>
</dbReference>
<protein>
    <submittedName>
        <fullName evidence="4">Short-subunit dehydrogenase</fullName>
    </submittedName>
</protein>
<evidence type="ECO:0000256" key="3">
    <source>
        <dbReference type="SAM" id="MobiDB-lite"/>
    </source>
</evidence>
<dbReference type="CDD" id="cd07812">
    <property type="entry name" value="SRPBCC"/>
    <property type="match status" value="1"/>
</dbReference>
<dbReference type="SUPFAM" id="SSF55961">
    <property type="entry name" value="Bet v1-like"/>
    <property type="match status" value="1"/>
</dbReference>
<dbReference type="InterPro" id="IPR020904">
    <property type="entry name" value="Sc_DH/Rdtase_CS"/>
</dbReference>
<dbReference type="InterPro" id="IPR036291">
    <property type="entry name" value="NAD(P)-bd_dom_sf"/>
</dbReference>
<comment type="caution">
    <text evidence="4">The sequence shown here is derived from an EMBL/GenBank/DDBJ whole genome shotgun (WGS) entry which is preliminary data.</text>
</comment>
<feature type="region of interest" description="Disordered" evidence="3">
    <location>
        <begin position="469"/>
        <end position="512"/>
    </location>
</feature>
<evidence type="ECO:0000313" key="5">
    <source>
        <dbReference type="Proteomes" id="UP000316747"/>
    </source>
</evidence>
<dbReference type="PROSITE" id="PS00061">
    <property type="entry name" value="ADH_SHORT"/>
    <property type="match status" value="1"/>
</dbReference>
<dbReference type="PANTHER" id="PTHR44196">
    <property type="entry name" value="DEHYDROGENASE/REDUCTASE SDR FAMILY MEMBER 7B"/>
    <property type="match status" value="1"/>
</dbReference>
<evidence type="ECO:0000256" key="2">
    <source>
        <dbReference type="ARBA" id="ARBA00023002"/>
    </source>
</evidence>
<accession>A0A543HUK9</accession>
<dbReference type="PRINTS" id="PR00081">
    <property type="entry name" value="GDHRDH"/>
</dbReference>
<dbReference type="AlphaFoldDB" id="A0A543HUK9"/>
<proteinExistence type="inferred from homology"/>
<reference evidence="4 5" key="1">
    <citation type="submission" date="2019-06" db="EMBL/GenBank/DDBJ databases">
        <title>Genome sequencing of plant associated microbes to promote plant fitness in Sorghum bicolor and Oryza sativa.</title>
        <authorList>
            <person name="Coleman-Derr D."/>
        </authorList>
    </citation>
    <scope>NUCLEOTIDE SEQUENCE [LARGE SCALE GENOMIC DNA]</scope>
    <source>
        <strain evidence="4 5">KV-663</strain>
    </source>
</reference>
<evidence type="ECO:0000313" key="4">
    <source>
        <dbReference type="EMBL" id="TQM61982.1"/>
    </source>
</evidence>
<dbReference type="Pfam" id="PF10604">
    <property type="entry name" value="Polyketide_cyc2"/>
    <property type="match status" value="1"/>
</dbReference>
<keyword evidence="5" id="KW-1185">Reference proteome</keyword>
<keyword evidence="2" id="KW-0560">Oxidoreductase</keyword>
<dbReference type="Proteomes" id="UP000316747">
    <property type="component" value="Unassembled WGS sequence"/>
</dbReference>
<dbReference type="EMBL" id="VFPM01000002">
    <property type="protein sequence ID" value="TQM61982.1"/>
    <property type="molecule type" value="Genomic_DNA"/>
</dbReference>
<dbReference type="InterPro" id="IPR019587">
    <property type="entry name" value="Polyketide_cyclase/dehydratase"/>
</dbReference>
<dbReference type="RefSeq" id="WP_221629251.1">
    <property type="nucleotide sequence ID" value="NZ_VFPM01000002.1"/>
</dbReference>
<organism evidence="4 5">
    <name type="scientific">Humibacillus xanthopallidus</name>
    <dbReference type="NCBI Taxonomy" id="412689"/>
    <lineage>
        <taxon>Bacteria</taxon>
        <taxon>Bacillati</taxon>
        <taxon>Actinomycetota</taxon>
        <taxon>Actinomycetes</taxon>
        <taxon>Micrococcales</taxon>
        <taxon>Intrasporangiaceae</taxon>
        <taxon>Humibacillus</taxon>
    </lineage>
</organism>
<dbReference type="GO" id="GO:0016020">
    <property type="term" value="C:membrane"/>
    <property type="evidence" value="ECO:0007669"/>
    <property type="project" value="TreeGrafter"/>
</dbReference>
<dbReference type="InterPro" id="IPR023393">
    <property type="entry name" value="START-like_dom_sf"/>
</dbReference>
<dbReference type="PANTHER" id="PTHR44196:SF1">
    <property type="entry name" value="DEHYDROGENASE_REDUCTASE SDR FAMILY MEMBER 7B"/>
    <property type="match status" value="1"/>
</dbReference>
<dbReference type="InterPro" id="IPR002347">
    <property type="entry name" value="SDR_fam"/>
</dbReference>
<feature type="compositionally biased region" description="Polar residues" evidence="3">
    <location>
        <begin position="476"/>
        <end position="496"/>
    </location>
</feature>